<keyword evidence="2" id="KW-1185">Reference proteome</keyword>
<name>A0ABP7P7P6_9ACTN</name>
<proteinExistence type="predicted"/>
<dbReference type="Proteomes" id="UP001500034">
    <property type="component" value="Unassembled WGS sequence"/>
</dbReference>
<sequence length="113" mass="11358">MADSAPEGVTIAQIEIARISAADPKKTTGLSVPVPAASVSLDGPSGSAPALLSPTVDTAVSSDLAPIWADSGVKAVCCRSHGPSSTGRPCRSLAVGRYISLTWLDAVIATDVQ</sequence>
<comment type="caution">
    <text evidence="1">The sequence shown here is derived from an EMBL/GenBank/DDBJ whole genome shotgun (WGS) entry which is preliminary data.</text>
</comment>
<protein>
    <submittedName>
        <fullName evidence="1">Uncharacterized protein</fullName>
    </submittedName>
</protein>
<organism evidence="1 2">
    <name type="scientific">Streptomyces marokkonensis</name>
    <dbReference type="NCBI Taxonomy" id="324855"/>
    <lineage>
        <taxon>Bacteria</taxon>
        <taxon>Bacillati</taxon>
        <taxon>Actinomycetota</taxon>
        <taxon>Actinomycetes</taxon>
        <taxon>Kitasatosporales</taxon>
        <taxon>Streptomycetaceae</taxon>
        <taxon>Streptomyces</taxon>
    </lineage>
</organism>
<dbReference type="EMBL" id="BAABCQ010000015">
    <property type="protein sequence ID" value="GAA3961038.1"/>
    <property type="molecule type" value="Genomic_DNA"/>
</dbReference>
<reference evidence="2" key="1">
    <citation type="journal article" date="2019" name="Int. J. Syst. Evol. Microbiol.">
        <title>The Global Catalogue of Microorganisms (GCM) 10K type strain sequencing project: providing services to taxonomists for standard genome sequencing and annotation.</title>
        <authorList>
            <consortium name="The Broad Institute Genomics Platform"/>
            <consortium name="The Broad Institute Genome Sequencing Center for Infectious Disease"/>
            <person name="Wu L."/>
            <person name="Ma J."/>
        </authorList>
    </citation>
    <scope>NUCLEOTIDE SEQUENCE [LARGE SCALE GENOMIC DNA]</scope>
    <source>
        <strain evidence="2">JCM 17027</strain>
    </source>
</reference>
<evidence type="ECO:0000313" key="1">
    <source>
        <dbReference type="EMBL" id="GAA3961038.1"/>
    </source>
</evidence>
<accession>A0ABP7P7P6</accession>
<gene>
    <name evidence="1" type="ORF">GCM10022384_11960</name>
</gene>
<evidence type="ECO:0000313" key="2">
    <source>
        <dbReference type="Proteomes" id="UP001500034"/>
    </source>
</evidence>